<dbReference type="OrthoDB" id="429967at2759"/>
<evidence type="ECO:0000313" key="3">
    <source>
        <dbReference type="Proteomes" id="UP000187455"/>
    </source>
</evidence>
<dbReference type="InterPro" id="IPR052565">
    <property type="entry name" value="Glutaredoxin-like_YDR286C"/>
</dbReference>
<keyword evidence="1" id="KW-0813">Transport</keyword>
<evidence type="ECO:0000256" key="1">
    <source>
        <dbReference type="RuleBase" id="RU363082"/>
    </source>
</evidence>
<accession>A0A1R0GQW7</accession>
<keyword evidence="3" id="KW-1185">Reference proteome</keyword>
<dbReference type="AlphaFoldDB" id="A0A1R0GQW7"/>
<proteinExistence type="inferred from homology"/>
<dbReference type="InterPro" id="IPR008554">
    <property type="entry name" value="Glutaredoxin-like"/>
</dbReference>
<dbReference type="Gene3D" id="3.40.30.10">
    <property type="entry name" value="Glutaredoxin"/>
    <property type="match status" value="1"/>
</dbReference>
<name>A0A1R0GQW7_9FUNG</name>
<organism evidence="2 3">
    <name type="scientific">Smittium mucronatum</name>
    <dbReference type="NCBI Taxonomy" id="133383"/>
    <lineage>
        <taxon>Eukaryota</taxon>
        <taxon>Fungi</taxon>
        <taxon>Fungi incertae sedis</taxon>
        <taxon>Zoopagomycota</taxon>
        <taxon>Kickxellomycotina</taxon>
        <taxon>Harpellomycetes</taxon>
        <taxon>Harpellales</taxon>
        <taxon>Legeriomycetaceae</taxon>
        <taxon>Smittium</taxon>
    </lineage>
</organism>
<dbReference type="InterPro" id="IPR036249">
    <property type="entry name" value="Thioredoxin-like_sf"/>
</dbReference>
<keyword evidence="1" id="KW-0249">Electron transport</keyword>
<comment type="caution">
    <text evidence="2">The sequence shown here is derived from an EMBL/GenBank/DDBJ whole genome shotgun (WGS) entry which is preliminary data.</text>
</comment>
<dbReference type="SUPFAM" id="SSF52833">
    <property type="entry name" value="Thioredoxin-like"/>
    <property type="match status" value="1"/>
</dbReference>
<dbReference type="Proteomes" id="UP000187455">
    <property type="component" value="Unassembled WGS sequence"/>
</dbReference>
<dbReference type="PANTHER" id="PTHR33558">
    <property type="entry name" value="GLUTAREDOXIN-LIKE PROTEIN C5ORF63 HOMOLOG"/>
    <property type="match status" value="1"/>
</dbReference>
<sequence>MSGFGKSTKKLVLTLFTHAECQLCVRAKANLAKVNEKIPFTIYEVDIKAPENKKWFDEYRYDVPVVHANGKFLLWHQVDVPRAIEKLQEITKESKQS</sequence>
<gene>
    <name evidence="2" type="ORF">AYI68_g6642</name>
</gene>
<evidence type="ECO:0000313" key="2">
    <source>
        <dbReference type="EMBL" id="OLY79291.1"/>
    </source>
</evidence>
<dbReference type="EMBL" id="LSSL01004659">
    <property type="protein sequence ID" value="OLY79291.1"/>
    <property type="molecule type" value="Genomic_DNA"/>
</dbReference>
<dbReference type="PANTHER" id="PTHR33558:SF1">
    <property type="entry name" value="GLUTAREDOXIN-LIKE PROTEIN C5ORF63 HOMOLOG"/>
    <property type="match status" value="1"/>
</dbReference>
<protein>
    <recommendedName>
        <fullName evidence="1">Glutaredoxin-like protein</fullName>
    </recommendedName>
</protein>
<reference evidence="2 3" key="1">
    <citation type="journal article" date="2016" name="Mol. Biol. Evol.">
        <title>Genome-Wide Survey of Gut Fungi (Harpellales) Reveals the First Horizontally Transferred Ubiquitin Gene from a Mosquito Host.</title>
        <authorList>
            <person name="Wang Y."/>
            <person name="White M.M."/>
            <person name="Kvist S."/>
            <person name="Moncalvo J.M."/>
        </authorList>
    </citation>
    <scope>NUCLEOTIDE SEQUENCE [LARGE SCALE GENOMIC DNA]</scope>
    <source>
        <strain evidence="2 3">ALG-7-W6</strain>
    </source>
</reference>
<dbReference type="Pfam" id="PF05768">
    <property type="entry name" value="Glrx-like"/>
    <property type="match status" value="1"/>
</dbReference>
<dbReference type="STRING" id="133383.A0A1R0GQW7"/>
<comment type="similarity">
    <text evidence="1">Belongs to the glutaredoxin family.</text>
</comment>